<name>A0A4S2KBR0_9HYME</name>
<evidence type="ECO:0000313" key="4">
    <source>
        <dbReference type="Proteomes" id="UP000310200"/>
    </source>
</evidence>
<comment type="caution">
    <text evidence="3">The sequence shown here is derived from an EMBL/GenBank/DDBJ whole genome shotgun (WGS) entry which is preliminary data.</text>
</comment>
<organism evidence="3 4">
    <name type="scientific">Temnothorax longispinosus</name>
    <dbReference type="NCBI Taxonomy" id="300112"/>
    <lineage>
        <taxon>Eukaryota</taxon>
        <taxon>Metazoa</taxon>
        <taxon>Ecdysozoa</taxon>
        <taxon>Arthropoda</taxon>
        <taxon>Hexapoda</taxon>
        <taxon>Insecta</taxon>
        <taxon>Pterygota</taxon>
        <taxon>Neoptera</taxon>
        <taxon>Endopterygota</taxon>
        <taxon>Hymenoptera</taxon>
        <taxon>Apocrita</taxon>
        <taxon>Aculeata</taxon>
        <taxon>Formicoidea</taxon>
        <taxon>Formicidae</taxon>
        <taxon>Myrmicinae</taxon>
        <taxon>Temnothorax</taxon>
    </lineage>
</organism>
<evidence type="ECO:0000256" key="1">
    <source>
        <dbReference type="SAM" id="MobiDB-lite"/>
    </source>
</evidence>
<keyword evidence="4" id="KW-1185">Reference proteome</keyword>
<reference evidence="3 4" key="1">
    <citation type="journal article" date="2019" name="Philos. Trans. R. Soc. Lond., B, Biol. Sci.">
        <title>Ant behaviour and brain gene expression of defending hosts depend on the ecological success of the intruding social parasite.</title>
        <authorList>
            <person name="Kaur R."/>
            <person name="Stoldt M."/>
            <person name="Jongepier E."/>
            <person name="Feldmeyer B."/>
            <person name="Menzel F."/>
            <person name="Bornberg-Bauer E."/>
            <person name="Foitzik S."/>
        </authorList>
    </citation>
    <scope>NUCLEOTIDE SEQUENCE [LARGE SCALE GENOMIC DNA]</scope>
    <source>
        <tissue evidence="3">Whole body</tissue>
    </source>
</reference>
<sequence>MRERISCSANSSNNGGGGNINLVSLVGTNGTRRPPSQQSSFHSSKNHSRHQPTSAPPSTPRNVCQITEIEAPCIHVRSSCRNLGSTRFNQESITKMLVLISTVFILLNLPSRVLALFQLRDSSMCVLLRLGKEEYTGDTLVSSAVLHAALLYKLQHQFPPIRNVRNHVPSMFGADTAQDPKEYDSVSLQSTKGIGKPVKHQRSLADDSPLSVSGFNRGFNPNRRGFCGRKSKDKFQMILFA</sequence>
<evidence type="ECO:0000313" key="3">
    <source>
        <dbReference type="EMBL" id="TGZ44718.1"/>
    </source>
</evidence>
<accession>A0A4S2KBR0</accession>
<proteinExistence type="predicted"/>
<gene>
    <name evidence="3" type="ORF">DBV15_08362</name>
</gene>
<evidence type="ECO:0000256" key="2">
    <source>
        <dbReference type="SAM" id="Phobius"/>
    </source>
</evidence>
<dbReference type="AlphaFoldDB" id="A0A4S2KBR0"/>
<dbReference type="Proteomes" id="UP000310200">
    <property type="component" value="Unassembled WGS sequence"/>
</dbReference>
<dbReference type="EMBL" id="QBLH01003157">
    <property type="protein sequence ID" value="TGZ44718.1"/>
    <property type="molecule type" value="Genomic_DNA"/>
</dbReference>
<feature type="compositionally biased region" description="Polar residues" evidence="1">
    <location>
        <begin position="28"/>
        <end position="43"/>
    </location>
</feature>
<keyword evidence="2" id="KW-0812">Transmembrane</keyword>
<keyword evidence="2" id="KW-0472">Membrane</keyword>
<feature type="region of interest" description="Disordered" evidence="1">
    <location>
        <begin position="18"/>
        <end position="61"/>
    </location>
</feature>
<protein>
    <submittedName>
        <fullName evidence="3">Uncharacterized protein</fullName>
    </submittedName>
</protein>
<dbReference type="STRING" id="300112.A0A4S2KBR0"/>
<feature type="transmembrane region" description="Helical" evidence="2">
    <location>
        <begin position="96"/>
        <end position="115"/>
    </location>
</feature>
<keyword evidence="2" id="KW-1133">Transmembrane helix</keyword>